<organism evidence="1 2">
    <name type="scientific">Paraburkholderia aspalathi</name>
    <dbReference type="NCBI Taxonomy" id="1324617"/>
    <lineage>
        <taxon>Bacteria</taxon>
        <taxon>Pseudomonadati</taxon>
        <taxon>Pseudomonadota</taxon>
        <taxon>Betaproteobacteria</taxon>
        <taxon>Burkholderiales</taxon>
        <taxon>Burkholderiaceae</taxon>
        <taxon>Paraburkholderia</taxon>
    </lineage>
</organism>
<evidence type="ECO:0000313" key="2">
    <source>
        <dbReference type="Proteomes" id="UP000198844"/>
    </source>
</evidence>
<reference evidence="1 2" key="1">
    <citation type="submission" date="2016-10" db="EMBL/GenBank/DDBJ databases">
        <authorList>
            <person name="de Groot N.N."/>
        </authorList>
    </citation>
    <scope>NUCLEOTIDE SEQUENCE [LARGE SCALE GENOMIC DNA]</scope>
    <source>
        <strain evidence="1 2">LMG 27731</strain>
    </source>
</reference>
<dbReference type="GeneID" id="77197781"/>
<sequence length="72" mass="7680">MANIPVDATAVMLHSVPTWLFFYRGKRLGRAAGWRSLGQFEAAVVVARETIRAANVVGSTANGEKSGKSSTD</sequence>
<dbReference type="RefSeq" id="WP_372342033.1">
    <property type="nucleotide sequence ID" value="NZ_CAJNAX010000027.1"/>
</dbReference>
<gene>
    <name evidence="1" type="ORF">SAMN05192563_103347</name>
</gene>
<evidence type="ECO:0000313" key="1">
    <source>
        <dbReference type="EMBL" id="SFU25170.1"/>
    </source>
</evidence>
<dbReference type="AlphaFoldDB" id="A0A1I7EMJ9"/>
<protein>
    <submittedName>
        <fullName evidence="1">Uncharacterized protein</fullName>
    </submittedName>
</protein>
<name>A0A1I7EMJ9_9BURK</name>
<accession>A0A1I7EMJ9</accession>
<dbReference type="Proteomes" id="UP000198844">
    <property type="component" value="Unassembled WGS sequence"/>
</dbReference>
<dbReference type="EMBL" id="FPBH01000033">
    <property type="protein sequence ID" value="SFU25170.1"/>
    <property type="molecule type" value="Genomic_DNA"/>
</dbReference>
<proteinExistence type="predicted"/>